<proteinExistence type="predicted"/>
<reference evidence="2" key="3">
    <citation type="submission" date="2018-10" db="EMBL/GenBank/DDBJ databases">
        <authorList>
            <person name="Whitman W."/>
            <person name="Huntemann M."/>
            <person name="Clum A."/>
            <person name="Pillay M."/>
            <person name="Palaniappan K."/>
            <person name="Varghese N."/>
            <person name="Mikhailova N."/>
            <person name="Stamatis D."/>
            <person name="Reddy T."/>
            <person name="Daum C."/>
            <person name="Shapiro N."/>
            <person name="Ivanova N."/>
            <person name="Kyrpides N."/>
            <person name="Woyke T."/>
        </authorList>
    </citation>
    <scope>NUCLEOTIDE SEQUENCE</scope>
    <source>
        <strain evidence="2">CGMCC 1.10124</strain>
    </source>
</reference>
<organism evidence="2 3">
    <name type="scientific">Haloplanus aerogenes</name>
    <dbReference type="NCBI Taxonomy" id="660522"/>
    <lineage>
        <taxon>Archaea</taxon>
        <taxon>Methanobacteriati</taxon>
        <taxon>Methanobacteriota</taxon>
        <taxon>Stenosarchaea group</taxon>
        <taxon>Halobacteria</taxon>
        <taxon>Halobacteriales</taxon>
        <taxon>Haloferacaceae</taxon>
        <taxon>Haloplanus</taxon>
    </lineage>
</organism>
<dbReference type="GeneID" id="38472334"/>
<evidence type="ECO:0008006" key="5">
    <source>
        <dbReference type="Google" id="ProtNLM"/>
    </source>
</evidence>
<gene>
    <name evidence="2" type="ORF">ATH50_1662</name>
    <name evidence="1" type="ORF">DU502_13570</name>
</gene>
<dbReference type="Proteomes" id="UP000282007">
    <property type="component" value="Chromosome"/>
</dbReference>
<sequence length="314" mass="35047">MLSTAQKVVNDPMSVVRFARTMTKRADYRLGRDVFGHSNKLSSSLAGNLAIKRAQLSGSNGQSSIQSEARRLREAGIAELGQPYDQSTISEIKSRFDEIIGEKSYTYTRGANGTDYSFGIDSTTFDLAEEFPAVANVVTSDILEVLHGYYGTWTKPIRVNMWRNHHVPPEVVESSEVFSNYWHTDPHTTDHVKLFVYLTDVDENNGPFHAVSTADSLSITNDYKRSRDGVPNGRVRAEAREIHKFTGPAGSAALCNTNTNLHRAGIPAEGNHRDLLQVVFAPSSEPLGDDWIEDRESYAFEGSDHDGLRRLFRY</sequence>
<dbReference type="SUPFAM" id="SSF51197">
    <property type="entry name" value="Clavaminate synthase-like"/>
    <property type="match status" value="1"/>
</dbReference>
<evidence type="ECO:0000313" key="2">
    <source>
        <dbReference type="EMBL" id="RMB18212.1"/>
    </source>
</evidence>
<keyword evidence="4" id="KW-1185">Reference proteome</keyword>
<dbReference type="Gene3D" id="2.60.120.620">
    <property type="entry name" value="q2cbj1_9rhob like domain"/>
    <property type="match status" value="1"/>
</dbReference>
<dbReference type="KEGG" id="haer:DU502_13570"/>
<dbReference type="EMBL" id="CP034145">
    <property type="protein sequence ID" value="AZH26329.1"/>
    <property type="molecule type" value="Genomic_DNA"/>
</dbReference>
<evidence type="ECO:0000313" key="4">
    <source>
        <dbReference type="Proteomes" id="UP000282007"/>
    </source>
</evidence>
<evidence type="ECO:0000313" key="3">
    <source>
        <dbReference type="Proteomes" id="UP000277326"/>
    </source>
</evidence>
<name>A0A3M0D946_9EURY</name>
<reference evidence="1 4" key="2">
    <citation type="submission" date="2018-07" db="EMBL/GenBank/DDBJ databases">
        <title>Genome sequences of Haloplanus aerogenes JCM 16430T.</title>
        <authorList>
            <person name="Kim Y.B."/>
            <person name="Roh S.W."/>
        </authorList>
    </citation>
    <scope>NUCLEOTIDE SEQUENCE [LARGE SCALE GENOMIC DNA]</scope>
    <source>
        <strain evidence="1 4">JCM 16430</strain>
    </source>
</reference>
<accession>A0A3M0D946</accession>
<dbReference type="EMBL" id="REFS01000003">
    <property type="protein sequence ID" value="RMB18212.1"/>
    <property type="molecule type" value="Genomic_DNA"/>
</dbReference>
<protein>
    <recommendedName>
        <fullName evidence="5">Phytanoyl-CoA dioxygenase PhyH</fullName>
    </recommendedName>
</protein>
<reference evidence="2 3" key="1">
    <citation type="journal article" date="2015" name="Stand. Genomic Sci.">
        <title>Genomic Encyclopedia of Bacterial and Archaeal Type Strains, Phase III: the genomes of soil and plant-associated and newly described type strains.</title>
        <authorList>
            <person name="Whitman W.B."/>
            <person name="Woyke T."/>
            <person name="Klenk H.P."/>
            <person name="Zhou Y."/>
            <person name="Lilburn T.G."/>
            <person name="Beck B.J."/>
            <person name="De Vos P."/>
            <person name="Vandamme P."/>
            <person name="Eisen J.A."/>
            <person name="Garrity G."/>
            <person name="Hugenholtz P."/>
            <person name="Kyrpides N.C."/>
        </authorList>
    </citation>
    <scope>NUCLEOTIDE SEQUENCE [LARGE SCALE GENOMIC DNA]</scope>
    <source>
        <strain evidence="2 3">CGMCC 1.10124</strain>
    </source>
</reference>
<evidence type="ECO:0000313" key="1">
    <source>
        <dbReference type="EMBL" id="AZH26329.1"/>
    </source>
</evidence>
<dbReference type="Proteomes" id="UP000277326">
    <property type="component" value="Unassembled WGS sequence"/>
</dbReference>
<dbReference type="AlphaFoldDB" id="A0A3M0D946"/>
<dbReference type="RefSeq" id="WP_121920308.1">
    <property type="nucleotide sequence ID" value="NZ_CP034145.1"/>
</dbReference>